<accession>A0ACC2NJ71</accession>
<reference evidence="1" key="1">
    <citation type="submission" date="2023-04" db="EMBL/GenBank/DDBJ databases">
        <title>A chromosome-level genome assembly of the parasitoid wasp Eretmocerus hayati.</title>
        <authorList>
            <person name="Zhong Y."/>
            <person name="Liu S."/>
            <person name="Liu Y."/>
        </authorList>
    </citation>
    <scope>NUCLEOTIDE SEQUENCE</scope>
    <source>
        <strain evidence="1">ZJU_SS_LIU_2023</strain>
    </source>
</reference>
<comment type="caution">
    <text evidence="1">The sequence shown here is derived from an EMBL/GenBank/DDBJ whole genome shotgun (WGS) entry which is preliminary data.</text>
</comment>
<protein>
    <submittedName>
        <fullName evidence="1">Uncharacterized protein</fullName>
    </submittedName>
</protein>
<keyword evidence="2" id="KW-1185">Reference proteome</keyword>
<proteinExistence type="predicted"/>
<gene>
    <name evidence="1" type="ORF">QAD02_001935</name>
</gene>
<dbReference type="Proteomes" id="UP001239111">
    <property type="component" value="Chromosome 3"/>
</dbReference>
<sequence length="661" mass="73819">MKDNDLIACRIAKCFLVVANPRTSVSCDEYRGVYDGRIRRAFRIVEMKRTNWLSWLLALSTLCLAEGQYMFRRPYPPPPMPLAPPQIYKKSWAPGPRIPPMGNAMPFGGGSPYKRPVYKPSNYRFRRPPGPLPPPPPPPPLPMFNALPGSYKGPPLHPGLAMLGKFGPPEYRPEMIPSLHRGGIDDDKGPIHTIPAPNLGPASKPYQQQQQLLASSSRVEERRPAPSQQDTGLQADFAGVFGAQEPSSAPQRIVPSNPTPASSVHQYEVTESNEVSAPPQPYFTQDSDSTQYVSSITQEQQDAGSSIQANLQSSMHVMQAGGGNGVSGNEQQDAARIYEVLNAFPQQLSEHYALKGQPQIQQHLLQQQLSQILQQQQQEERAGAKGSFSQPALHSFNYDEQSNKNKQQQQQNIFIDQNYASGRVTADYSLAPESSDIAQDINLGDVQDQRENNIEFEVPVGQVRPATYFTKVSDDQSSSGIASQFYSTLPNREAAEKLAALAAAGNVNSQLIGQLRKQQQQQQQQQQQSKGQQSDQSIPSNHKEEEPQQQGETSEQSPRPKQSERQRQIEHRQKLFYRSQKLREEQARRKEVKDEDEHQSEVSSEKEHTLRILVPEDGPEKEKTNAKDYDYENDGTEVSEEPESSSEGASFGSRIVSKKLR</sequence>
<organism evidence="1 2">
    <name type="scientific">Eretmocerus hayati</name>
    <dbReference type="NCBI Taxonomy" id="131215"/>
    <lineage>
        <taxon>Eukaryota</taxon>
        <taxon>Metazoa</taxon>
        <taxon>Ecdysozoa</taxon>
        <taxon>Arthropoda</taxon>
        <taxon>Hexapoda</taxon>
        <taxon>Insecta</taxon>
        <taxon>Pterygota</taxon>
        <taxon>Neoptera</taxon>
        <taxon>Endopterygota</taxon>
        <taxon>Hymenoptera</taxon>
        <taxon>Apocrita</taxon>
        <taxon>Proctotrupomorpha</taxon>
        <taxon>Chalcidoidea</taxon>
        <taxon>Aphelinidae</taxon>
        <taxon>Aphelininae</taxon>
        <taxon>Eretmocerus</taxon>
    </lineage>
</organism>
<name>A0ACC2NJ71_9HYME</name>
<dbReference type="EMBL" id="CM056743">
    <property type="protein sequence ID" value="KAJ8670676.1"/>
    <property type="molecule type" value="Genomic_DNA"/>
</dbReference>
<evidence type="ECO:0000313" key="2">
    <source>
        <dbReference type="Proteomes" id="UP001239111"/>
    </source>
</evidence>
<evidence type="ECO:0000313" key="1">
    <source>
        <dbReference type="EMBL" id="KAJ8670676.1"/>
    </source>
</evidence>